<dbReference type="EMBL" id="JABSTQ010011522">
    <property type="protein sequence ID" value="KAG0410420.1"/>
    <property type="molecule type" value="Genomic_DNA"/>
</dbReference>
<proteinExistence type="predicted"/>
<comment type="caution">
    <text evidence="1">The sequence shown here is derived from an EMBL/GenBank/DDBJ whole genome shotgun (WGS) entry which is preliminary data.</text>
</comment>
<evidence type="ECO:0000313" key="2">
    <source>
        <dbReference type="Proteomes" id="UP000805193"/>
    </source>
</evidence>
<name>A0AC60NTJ0_IXOPE</name>
<gene>
    <name evidence="1" type="ORF">HPB47_012462</name>
</gene>
<protein>
    <submittedName>
        <fullName evidence="1">Uncharacterized protein</fullName>
    </submittedName>
</protein>
<reference evidence="1 2" key="1">
    <citation type="journal article" date="2020" name="Cell">
        <title>Large-Scale Comparative Analyses of Tick Genomes Elucidate Their Genetic Diversity and Vector Capacities.</title>
        <authorList>
            <consortium name="Tick Genome and Microbiome Consortium (TIGMIC)"/>
            <person name="Jia N."/>
            <person name="Wang J."/>
            <person name="Shi W."/>
            <person name="Du L."/>
            <person name="Sun Y."/>
            <person name="Zhan W."/>
            <person name="Jiang J.F."/>
            <person name="Wang Q."/>
            <person name="Zhang B."/>
            <person name="Ji P."/>
            <person name="Bell-Sakyi L."/>
            <person name="Cui X.M."/>
            <person name="Yuan T.T."/>
            <person name="Jiang B.G."/>
            <person name="Yang W.F."/>
            <person name="Lam T.T."/>
            <person name="Chang Q.C."/>
            <person name="Ding S.J."/>
            <person name="Wang X.J."/>
            <person name="Zhu J.G."/>
            <person name="Ruan X.D."/>
            <person name="Zhao L."/>
            <person name="Wei J.T."/>
            <person name="Ye R.Z."/>
            <person name="Que T.C."/>
            <person name="Du C.H."/>
            <person name="Zhou Y.H."/>
            <person name="Cheng J.X."/>
            <person name="Dai P.F."/>
            <person name="Guo W.B."/>
            <person name="Han X.H."/>
            <person name="Huang E.J."/>
            <person name="Li L.F."/>
            <person name="Wei W."/>
            <person name="Gao Y.C."/>
            <person name="Liu J.Z."/>
            <person name="Shao H.Z."/>
            <person name="Wang X."/>
            <person name="Wang C.C."/>
            <person name="Yang T.C."/>
            <person name="Huo Q.B."/>
            <person name="Li W."/>
            <person name="Chen H.Y."/>
            <person name="Chen S.E."/>
            <person name="Zhou L.G."/>
            <person name="Ni X.B."/>
            <person name="Tian J.H."/>
            <person name="Sheng Y."/>
            <person name="Liu T."/>
            <person name="Pan Y.S."/>
            <person name="Xia L.Y."/>
            <person name="Li J."/>
            <person name="Zhao F."/>
            <person name="Cao W.C."/>
        </authorList>
    </citation>
    <scope>NUCLEOTIDE SEQUENCE [LARGE SCALE GENOMIC DNA]</scope>
    <source>
        <strain evidence="1">Iper-2018</strain>
    </source>
</reference>
<keyword evidence="2" id="KW-1185">Reference proteome</keyword>
<sequence>MNAIRAKASEAKLKDKELLHNLVVDKMAIRKHLEWNGKKFRGSLDIGNEMDDDSSDVAPEAIVFMLVSLDSHWNIPCGYFLINGLF</sequence>
<dbReference type="Proteomes" id="UP000805193">
    <property type="component" value="Unassembled WGS sequence"/>
</dbReference>
<organism evidence="1 2">
    <name type="scientific">Ixodes persulcatus</name>
    <name type="common">Taiga tick</name>
    <dbReference type="NCBI Taxonomy" id="34615"/>
    <lineage>
        <taxon>Eukaryota</taxon>
        <taxon>Metazoa</taxon>
        <taxon>Ecdysozoa</taxon>
        <taxon>Arthropoda</taxon>
        <taxon>Chelicerata</taxon>
        <taxon>Arachnida</taxon>
        <taxon>Acari</taxon>
        <taxon>Parasitiformes</taxon>
        <taxon>Ixodida</taxon>
        <taxon>Ixodoidea</taxon>
        <taxon>Ixodidae</taxon>
        <taxon>Ixodinae</taxon>
        <taxon>Ixodes</taxon>
    </lineage>
</organism>
<evidence type="ECO:0000313" key="1">
    <source>
        <dbReference type="EMBL" id="KAG0410420.1"/>
    </source>
</evidence>
<accession>A0AC60NTJ0</accession>